<evidence type="ECO:0000313" key="3">
    <source>
        <dbReference type="Proteomes" id="UP000821866"/>
    </source>
</evidence>
<accession>A0A9J6F0L0</accession>
<reference evidence="2" key="2">
    <citation type="submission" date="2021-09" db="EMBL/GenBank/DDBJ databases">
        <authorList>
            <person name="Jia N."/>
            <person name="Wang J."/>
            <person name="Shi W."/>
            <person name="Du L."/>
            <person name="Sun Y."/>
            <person name="Zhan W."/>
            <person name="Jiang J."/>
            <person name="Wang Q."/>
            <person name="Zhang B."/>
            <person name="Ji P."/>
            <person name="Sakyi L.B."/>
            <person name="Cui X."/>
            <person name="Yuan T."/>
            <person name="Jiang B."/>
            <person name="Yang W."/>
            <person name="Lam T.T.-Y."/>
            <person name="Chang Q."/>
            <person name="Ding S."/>
            <person name="Wang X."/>
            <person name="Zhu J."/>
            <person name="Ruan X."/>
            <person name="Zhao L."/>
            <person name="Wei J."/>
            <person name="Que T."/>
            <person name="Du C."/>
            <person name="Cheng J."/>
            <person name="Dai P."/>
            <person name="Han X."/>
            <person name="Huang E."/>
            <person name="Gao Y."/>
            <person name="Liu J."/>
            <person name="Shao H."/>
            <person name="Ye R."/>
            <person name="Li L."/>
            <person name="Wei W."/>
            <person name="Wang X."/>
            <person name="Wang C."/>
            <person name="Huo Q."/>
            <person name="Li W."/>
            <person name="Guo W."/>
            <person name="Chen H."/>
            <person name="Chen S."/>
            <person name="Zhou L."/>
            <person name="Zhou L."/>
            <person name="Ni X."/>
            <person name="Tian J."/>
            <person name="Zhou Y."/>
            <person name="Sheng Y."/>
            <person name="Liu T."/>
            <person name="Pan Y."/>
            <person name="Xia L."/>
            <person name="Li J."/>
            <person name="Zhao F."/>
            <person name="Cao W."/>
        </authorList>
    </citation>
    <scope>NUCLEOTIDE SEQUENCE</scope>
    <source>
        <strain evidence="2">Rmic-2018</strain>
        <tissue evidence="2">Larvae</tissue>
    </source>
</reference>
<proteinExistence type="predicted"/>
<keyword evidence="1" id="KW-0472">Membrane</keyword>
<dbReference type="AlphaFoldDB" id="A0A9J6F0L0"/>
<dbReference type="VEuPathDB" id="VectorBase:LOC119182515"/>
<keyword evidence="3" id="KW-1185">Reference proteome</keyword>
<evidence type="ECO:0000313" key="2">
    <source>
        <dbReference type="EMBL" id="KAH8039981.1"/>
    </source>
</evidence>
<reference evidence="2" key="1">
    <citation type="journal article" date="2020" name="Cell">
        <title>Large-Scale Comparative Analyses of Tick Genomes Elucidate Their Genetic Diversity and Vector Capacities.</title>
        <authorList>
            <consortium name="Tick Genome and Microbiome Consortium (TIGMIC)"/>
            <person name="Jia N."/>
            <person name="Wang J."/>
            <person name="Shi W."/>
            <person name="Du L."/>
            <person name="Sun Y."/>
            <person name="Zhan W."/>
            <person name="Jiang J.F."/>
            <person name="Wang Q."/>
            <person name="Zhang B."/>
            <person name="Ji P."/>
            <person name="Bell-Sakyi L."/>
            <person name="Cui X.M."/>
            <person name="Yuan T.T."/>
            <person name="Jiang B.G."/>
            <person name="Yang W.F."/>
            <person name="Lam T.T."/>
            <person name="Chang Q.C."/>
            <person name="Ding S.J."/>
            <person name="Wang X.J."/>
            <person name="Zhu J.G."/>
            <person name="Ruan X.D."/>
            <person name="Zhao L."/>
            <person name="Wei J.T."/>
            <person name="Ye R.Z."/>
            <person name="Que T.C."/>
            <person name="Du C.H."/>
            <person name="Zhou Y.H."/>
            <person name="Cheng J.X."/>
            <person name="Dai P.F."/>
            <person name="Guo W.B."/>
            <person name="Han X.H."/>
            <person name="Huang E.J."/>
            <person name="Li L.F."/>
            <person name="Wei W."/>
            <person name="Gao Y.C."/>
            <person name="Liu J.Z."/>
            <person name="Shao H.Z."/>
            <person name="Wang X."/>
            <person name="Wang C.C."/>
            <person name="Yang T.C."/>
            <person name="Huo Q.B."/>
            <person name="Li W."/>
            <person name="Chen H.Y."/>
            <person name="Chen S.E."/>
            <person name="Zhou L.G."/>
            <person name="Ni X.B."/>
            <person name="Tian J.H."/>
            <person name="Sheng Y."/>
            <person name="Liu T."/>
            <person name="Pan Y.S."/>
            <person name="Xia L.Y."/>
            <person name="Li J."/>
            <person name="Zhao F."/>
            <person name="Cao W.C."/>
        </authorList>
    </citation>
    <scope>NUCLEOTIDE SEQUENCE</scope>
    <source>
        <strain evidence="2">Rmic-2018</strain>
    </source>
</reference>
<name>A0A9J6F0L0_RHIMP</name>
<evidence type="ECO:0000256" key="1">
    <source>
        <dbReference type="SAM" id="Phobius"/>
    </source>
</evidence>
<keyword evidence="1" id="KW-0812">Transmembrane</keyword>
<dbReference type="Proteomes" id="UP000821866">
    <property type="component" value="Chromosome 1"/>
</dbReference>
<dbReference type="EMBL" id="JABSTU010000001">
    <property type="protein sequence ID" value="KAH8039981.1"/>
    <property type="molecule type" value="Genomic_DNA"/>
</dbReference>
<feature type="transmembrane region" description="Helical" evidence="1">
    <location>
        <begin position="100"/>
        <end position="119"/>
    </location>
</feature>
<sequence length="373" mass="40744">MDAKCFLHHRATVRFRTCTSRISHFRAESRISASGNKINLVSSSVLAYWRSNNQNASLCRRHRAAAASDQWECVAGAEVVHENFASFSAMTTTSQQGRRVLAVAALITLVSPAVLGNVIRADNKLQPPSSQNEEFAALDAKQQQDVNLRTFRREDKTLTALGNRTPELVSRRAGLLPRAGSGSTITHRHVLARDEAVGASPTHAATFQTFAYAIIGEPPPQPTSHGDAKMTSSLSEFRIEPPAQLLTRTSAVVALCGSISDCTFGGNARIPRRTRGVVETNLLNYNYYNNNGNMTECRPPSPCGWFMYQPIERNFLHYLQVSAESSAALSLVSCPACTQMFVSSRNALLGGPRRRIHLLLGLHVQGGLPRDAS</sequence>
<gene>
    <name evidence="2" type="ORF">HPB51_009237</name>
</gene>
<organism evidence="2 3">
    <name type="scientific">Rhipicephalus microplus</name>
    <name type="common">Cattle tick</name>
    <name type="synonym">Boophilus microplus</name>
    <dbReference type="NCBI Taxonomy" id="6941"/>
    <lineage>
        <taxon>Eukaryota</taxon>
        <taxon>Metazoa</taxon>
        <taxon>Ecdysozoa</taxon>
        <taxon>Arthropoda</taxon>
        <taxon>Chelicerata</taxon>
        <taxon>Arachnida</taxon>
        <taxon>Acari</taxon>
        <taxon>Parasitiformes</taxon>
        <taxon>Ixodida</taxon>
        <taxon>Ixodoidea</taxon>
        <taxon>Ixodidae</taxon>
        <taxon>Rhipicephalinae</taxon>
        <taxon>Rhipicephalus</taxon>
        <taxon>Boophilus</taxon>
    </lineage>
</organism>
<keyword evidence="1" id="KW-1133">Transmembrane helix</keyword>
<comment type="caution">
    <text evidence="2">The sequence shown here is derived from an EMBL/GenBank/DDBJ whole genome shotgun (WGS) entry which is preliminary data.</text>
</comment>
<protein>
    <submittedName>
        <fullName evidence="2">Uncharacterized protein</fullName>
    </submittedName>
</protein>